<evidence type="ECO:0000256" key="2">
    <source>
        <dbReference type="ARBA" id="ARBA00008806"/>
    </source>
</evidence>
<dbReference type="GO" id="GO:0005886">
    <property type="term" value="C:plasma membrane"/>
    <property type="evidence" value="ECO:0007669"/>
    <property type="project" value="UniProtKB-SubCell"/>
</dbReference>
<dbReference type="InterPro" id="IPR027417">
    <property type="entry name" value="P-loop_NTPase"/>
</dbReference>
<reference evidence="8 9" key="1">
    <citation type="submission" date="2019-08" db="EMBL/GenBank/DDBJ databases">
        <title>In-depth cultivation of the pig gut microbiome towards novel bacterial diversity and tailored functional studies.</title>
        <authorList>
            <person name="Wylensek D."/>
            <person name="Hitch T.C.A."/>
            <person name="Clavel T."/>
        </authorList>
    </citation>
    <scope>NUCLEOTIDE SEQUENCE [LARGE SCALE GENOMIC DNA]</scope>
    <source>
        <strain evidence="8 9">Oil+RF-744-WCA-WT-11</strain>
    </source>
</reference>
<proteinExistence type="inferred from homology"/>
<evidence type="ECO:0000256" key="1">
    <source>
        <dbReference type="ARBA" id="ARBA00004651"/>
    </source>
</evidence>
<evidence type="ECO:0000313" key="9">
    <source>
        <dbReference type="Proteomes" id="UP000481852"/>
    </source>
</evidence>
<dbReference type="Pfam" id="PF02534">
    <property type="entry name" value="T4SS-DNA_transf"/>
    <property type="match status" value="1"/>
</dbReference>
<sequence>MQNPKRKLNVIFFLCFLPAAVYLGYCIGLMYGNEVTLDNLKPLLFHYLLHSFPLRVTPWTWKAILICGIIWFVIFLRVTSMDRDVKPGTEYGTASFGTCKEVNKKLADPDPANNKILSQNLRISLDTHRTGLNNNVIIIGGSGAGKSFRLIMPNILAGARSSLVITDPKSELRRALANSLEMEGYRIVSFNLVDMDDSDGYNPFAYIRSDNDIIKLVTNMMNNTRPKDAKGGDPFWDSALSLYLQAIMSYVWYECPKHGKPATIREMMDLLNKAKVAEKAGDLSELDQMMEVLPDDHPARVAYLKVRSGAKDTIRSIIISAHARLAYLQNPKILKILDHDDIDIRAIGEGVYENPDRKTALFCIIPDNDKSYSFLIGLLYTQIFQELYYIADFKYGGSLPIHVAFWMDEFANTPLPDGFTEIISTMRSRNMSANIILQNRAQLQALFKDTWQAIIGNCDTMIYLGGNEPETHKYMTEMLGKYTLGKRSSSESLGSKGSASSNFDVVGRELMTPDEVRRMDNEKELVFIRGCNPIMDDKFHTLELPEFIASSALGSYVSERKRKSQEEKDEIHFYIDAEGEDADCESYFYQIEQYMGVFRESRIFDKLENLEGRYLAGTQMLGSFLHKYSNGQVEAYPVFSLENPDRVYAGGQQLIRYPICGFLEDGKITLGKEEEWGELFQKGNEVMNVTEPDL</sequence>
<dbReference type="Gene3D" id="3.40.50.300">
    <property type="entry name" value="P-loop containing nucleotide triphosphate hydrolases"/>
    <property type="match status" value="1"/>
</dbReference>
<dbReference type="InterPro" id="IPR051539">
    <property type="entry name" value="T4SS-coupling_protein"/>
</dbReference>
<evidence type="ECO:0000256" key="3">
    <source>
        <dbReference type="ARBA" id="ARBA00022475"/>
    </source>
</evidence>
<accession>A0A6L5X0I3</accession>
<comment type="caution">
    <text evidence="8">The sequence shown here is derived from an EMBL/GenBank/DDBJ whole genome shotgun (WGS) entry which is preliminary data.</text>
</comment>
<organism evidence="8 9">
    <name type="scientific">Porcincola intestinalis</name>
    <dbReference type="NCBI Taxonomy" id="2606632"/>
    <lineage>
        <taxon>Bacteria</taxon>
        <taxon>Bacillati</taxon>
        <taxon>Bacillota</taxon>
        <taxon>Clostridia</taxon>
        <taxon>Lachnospirales</taxon>
        <taxon>Lachnospiraceae</taxon>
        <taxon>Porcincola</taxon>
    </lineage>
</organism>
<comment type="subcellular location">
    <subcellularLocation>
        <location evidence="1">Cell membrane</location>
        <topology evidence="1">Multi-pass membrane protein</topology>
    </subcellularLocation>
</comment>
<comment type="similarity">
    <text evidence="2">Belongs to the VirD4/TraG family.</text>
</comment>
<evidence type="ECO:0000313" key="8">
    <source>
        <dbReference type="EMBL" id="MSS13851.1"/>
    </source>
</evidence>
<protein>
    <submittedName>
        <fullName evidence="8">Type IV secretory system conjugative DNA transfer family protein</fullName>
    </submittedName>
</protein>
<keyword evidence="6 7" id="KW-0472">Membrane</keyword>
<evidence type="ECO:0000256" key="4">
    <source>
        <dbReference type="ARBA" id="ARBA00022692"/>
    </source>
</evidence>
<dbReference type="CDD" id="cd01127">
    <property type="entry name" value="TrwB_TraG_TraD_VirD4"/>
    <property type="match status" value="1"/>
</dbReference>
<feature type="transmembrane region" description="Helical" evidence="7">
    <location>
        <begin position="12"/>
        <end position="32"/>
    </location>
</feature>
<evidence type="ECO:0000256" key="7">
    <source>
        <dbReference type="SAM" id="Phobius"/>
    </source>
</evidence>
<dbReference type="AlphaFoldDB" id="A0A6L5X0I3"/>
<name>A0A6L5X0I3_9FIRM</name>
<feature type="transmembrane region" description="Helical" evidence="7">
    <location>
        <begin position="59"/>
        <end position="78"/>
    </location>
</feature>
<evidence type="ECO:0000256" key="6">
    <source>
        <dbReference type="ARBA" id="ARBA00023136"/>
    </source>
</evidence>
<keyword evidence="3" id="KW-1003">Cell membrane</keyword>
<dbReference type="Proteomes" id="UP000481852">
    <property type="component" value="Unassembled WGS sequence"/>
</dbReference>
<keyword evidence="9" id="KW-1185">Reference proteome</keyword>
<dbReference type="NCBIfam" id="NF045973">
    <property type="entry name" value="conju_CD1115"/>
    <property type="match status" value="1"/>
</dbReference>
<keyword evidence="5 7" id="KW-1133">Transmembrane helix</keyword>
<keyword evidence="4 7" id="KW-0812">Transmembrane</keyword>
<dbReference type="SUPFAM" id="SSF52540">
    <property type="entry name" value="P-loop containing nucleoside triphosphate hydrolases"/>
    <property type="match status" value="1"/>
</dbReference>
<gene>
    <name evidence="8" type="ORF">FYJ35_02135</name>
</gene>
<dbReference type="InterPro" id="IPR003688">
    <property type="entry name" value="TraG/VirD4"/>
</dbReference>
<dbReference type="PANTHER" id="PTHR37937:SF1">
    <property type="entry name" value="CONJUGATIVE TRANSFER: DNA TRANSPORT"/>
    <property type="match status" value="1"/>
</dbReference>
<dbReference type="EMBL" id="VULZ01000002">
    <property type="protein sequence ID" value="MSS13851.1"/>
    <property type="molecule type" value="Genomic_DNA"/>
</dbReference>
<dbReference type="PANTHER" id="PTHR37937">
    <property type="entry name" value="CONJUGATIVE TRANSFER: DNA TRANSPORT"/>
    <property type="match status" value="1"/>
</dbReference>
<evidence type="ECO:0000256" key="5">
    <source>
        <dbReference type="ARBA" id="ARBA00022989"/>
    </source>
</evidence>
<dbReference type="RefSeq" id="WP_154522516.1">
    <property type="nucleotide sequence ID" value="NZ_VULZ01000002.1"/>
</dbReference>